<protein>
    <submittedName>
        <fullName evidence="9">Phosphonate ABC transporter, permease PhnE</fullName>
    </submittedName>
</protein>
<dbReference type="InterPro" id="IPR005769">
    <property type="entry name" value="PhnE/PtxC"/>
</dbReference>
<dbReference type="AlphaFoldDB" id="K9E9L2"/>
<dbReference type="PATRIC" id="fig|883081.3.peg.551"/>
<evidence type="ECO:0000256" key="3">
    <source>
        <dbReference type="ARBA" id="ARBA00022475"/>
    </source>
</evidence>
<comment type="subcellular location">
    <subcellularLocation>
        <location evidence="1 7">Cell membrane</location>
        <topology evidence="1 7">Multi-pass membrane protein</topology>
    </subcellularLocation>
</comment>
<feature type="transmembrane region" description="Helical" evidence="7">
    <location>
        <begin position="201"/>
        <end position="221"/>
    </location>
</feature>
<dbReference type="Proteomes" id="UP000009875">
    <property type="component" value="Unassembled WGS sequence"/>
</dbReference>
<dbReference type="SUPFAM" id="SSF161098">
    <property type="entry name" value="MetI-like"/>
    <property type="match status" value="1"/>
</dbReference>
<dbReference type="OrthoDB" id="9808005at2"/>
<organism evidence="9 10">
    <name type="scientific">Alloiococcus otitis ATCC 51267</name>
    <dbReference type="NCBI Taxonomy" id="883081"/>
    <lineage>
        <taxon>Bacteria</taxon>
        <taxon>Bacillati</taxon>
        <taxon>Bacillota</taxon>
        <taxon>Bacilli</taxon>
        <taxon>Lactobacillales</taxon>
        <taxon>Carnobacteriaceae</taxon>
        <taxon>Alloiococcus</taxon>
    </lineage>
</organism>
<proteinExistence type="inferred from homology"/>
<evidence type="ECO:0000313" key="9">
    <source>
        <dbReference type="EMBL" id="EKU93874.1"/>
    </source>
</evidence>
<sequence>MKLKDTIHDKLPQKLLILVIILLLFFMSAQAINSSWSDVFSDQSYLVNFLNGFARPDFSYIPDLLVPILETLAMSLAGTFFGVILAIPAAFLGTEIVTKNKLVTFIFRTFYSLVRTIPNLLLGAIFVTIIGIGSFTGVVTITIFTFGIVSQWLYAAIENIDLGPLESDEAVGATRFQIALNSVWPQVEFLVWSYSLFAFEINVRASAVLGYVGAGGIGTMLNAQMSLLRYDRVAVIILFILLMVVIIDWITGLIEKEMA</sequence>
<gene>
    <name evidence="9" type="ORF">HMPREF9698_00551</name>
</gene>
<comment type="similarity">
    <text evidence="7">Belongs to the binding-protein-dependent transport system permease family.</text>
</comment>
<feature type="transmembrane region" description="Helical" evidence="7">
    <location>
        <begin position="72"/>
        <end position="98"/>
    </location>
</feature>
<keyword evidence="2 7" id="KW-0813">Transport</keyword>
<dbReference type="PANTHER" id="PTHR30043">
    <property type="entry name" value="PHOSPHONATES TRANSPORT SYSTEM PERMEASE PROTEIN"/>
    <property type="match status" value="1"/>
</dbReference>
<evidence type="ECO:0000256" key="5">
    <source>
        <dbReference type="ARBA" id="ARBA00022989"/>
    </source>
</evidence>
<dbReference type="GO" id="GO:0015416">
    <property type="term" value="F:ABC-type phosphonate transporter activity"/>
    <property type="evidence" value="ECO:0007669"/>
    <property type="project" value="InterPro"/>
</dbReference>
<dbReference type="Pfam" id="PF00528">
    <property type="entry name" value="BPD_transp_1"/>
    <property type="match status" value="1"/>
</dbReference>
<dbReference type="EMBL" id="AGXA01000013">
    <property type="protein sequence ID" value="EKU93874.1"/>
    <property type="molecule type" value="Genomic_DNA"/>
</dbReference>
<evidence type="ECO:0000256" key="2">
    <source>
        <dbReference type="ARBA" id="ARBA00022448"/>
    </source>
</evidence>
<evidence type="ECO:0000256" key="6">
    <source>
        <dbReference type="ARBA" id="ARBA00023136"/>
    </source>
</evidence>
<dbReference type="InterPro" id="IPR000515">
    <property type="entry name" value="MetI-like"/>
</dbReference>
<keyword evidence="10" id="KW-1185">Reference proteome</keyword>
<feature type="domain" description="ABC transmembrane type-1" evidence="8">
    <location>
        <begin position="68"/>
        <end position="251"/>
    </location>
</feature>
<dbReference type="RefSeq" id="WP_003777157.1">
    <property type="nucleotide sequence ID" value="NZ_JH992958.1"/>
</dbReference>
<feature type="transmembrane region" description="Helical" evidence="7">
    <location>
        <begin position="233"/>
        <end position="254"/>
    </location>
</feature>
<dbReference type="CDD" id="cd06261">
    <property type="entry name" value="TM_PBP2"/>
    <property type="match status" value="1"/>
</dbReference>
<dbReference type="GO" id="GO:0005886">
    <property type="term" value="C:plasma membrane"/>
    <property type="evidence" value="ECO:0007669"/>
    <property type="project" value="UniProtKB-SubCell"/>
</dbReference>
<accession>K9E9L2</accession>
<dbReference type="STRING" id="883081.HMPREF9698_00551"/>
<keyword evidence="6 7" id="KW-0472">Membrane</keyword>
<dbReference type="PROSITE" id="PS50928">
    <property type="entry name" value="ABC_TM1"/>
    <property type="match status" value="1"/>
</dbReference>
<feature type="transmembrane region" description="Helical" evidence="7">
    <location>
        <begin position="119"/>
        <end position="149"/>
    </location>
</feature>
<name>K9E9L2_9LACT</name>
<evidence type="ECO:0000313" key="10">
    <source>
        <dbReference type="Proteomes" id="UP000009875"/>
    </source>
</evidence>
<evidence type="ECO:0000256" key="7">
    <source>
        <dbReference type="RuleBase" id="RU363032"/>
    </source>
</evidence>
<evidence type="ECO:0000256" key="4">
    <source>
        <dbReference type="ARBA" id="ARBA00022692"/>
    </source>
</evidence>
<keyword evidence="3" id="KW-1003">Cell membrane</keyword>
<reference evidence="9 10" key="1">
    <citation type="submission" date="2012-09" db="EMBL/GenBank/DDBJ databases">
        <title>The Genome Sequence of Alloiococcus otitis ATCC 51267.</title>
        <authorList>
            <consortium name="The Broad Institute Genome Sequencing Platform"/>
            <person name="Earl A."/>
            <person name="Ward D."/>
            <person name="Feldgarden M."/>
            <person name="Gevers D."/>
            <person name="Huys G."/>
            <person name="Walker B."/>
            <person name="Young S.K."/>
            <person name="Zeng Q."/>
            <person name="Gargeya S."/>
            <person name="Fitzgerald M."/>
            <person name="Haas B."/>
            <person name="Abouelleil A."/>
            <person name="Alvarado L."/>
            <person name="Arachchi H.M."/>
            <person name="Berlin A.M."/>
            <person name="Chapman S.B."/>
            <person name="Goldberg J."/>
            <person name="Griggs A."/>
            <person name="Gujja S."/>
            <person name="Hansen M."/>
            <person name="Howarth C."/>
            <person name="Imamovic A."/>
            <person name="Larimer J."/>
            <person name="McCowen C."/>
            <person name="Montmayeur A."/>
            <person name="Murphy C."/>
            <person name="Neiman D."/>
            <person name="Pearson M."/>
            <person name="Priest M."/>
            <person name="Roberts A."/>
            <person name="Saif S."/>
            <person name="Shea T."/>
            <person name="Sisk P."/>
            <person name="Sykes S."/>
            <person name="Wortman J."/>
            <person name="Nusbaum C."/>
            <person name="Birren B."/>
        </authorList>
    </citation>
    <scope>NUCLEOTIDE SEQUENCE [LARGE SCALE GENOMIC DNA]</scope>
    <source>
        <strain evidence="9 10">ATCC 51267</strain>
    </source>
</reference>
<dbReference type="Gene3D" id="1.10.3720.10">
    <property type="entry name" value="MetI-like"/>
    <property type="match status" value="1"/>
</dbReference>
<dbReference type="InterPro" id="IPR035906">
    <property type="entry name" value="MetI-like_sf"/>
</dbReference>
<comment type="caution">
    <text evidence="9">The sequence shown here is derived from an EMBL/GenBank/DDBJ whole genome shotgun (WGS) entry which is preliminary data.</text>
</comment>
<evidence type="ECO:0000259" key="8">
    <source>
        <dbReference type="PROSITE" id="PS50928"/>
    </source>
</evidence>
<dbReference type="HOGENOM" id="CLU_064254_1_2_9"/>
<dbReference type="eggNOG" id="COG3639">
    <property type="taxonomic scope" value="Bacteria"/>
</dbReference>
<keyword evidence="5 7" id="KW-1133">Transmembrane helix</keyword>
<keyword evidence="4 7" id="KW-0812">Transmembrane</keyword>
<dbReference type="PANTHER" id="PTHR30043:SF1">
    <property type="entry name" value="ABC TRANSPORT SYSTEM PERMEASE PROTEIN P69"/>
    <property type="match status" value="1"/>
</dbReference>
<dbReference type="NCBIfam" id="TIGR01097">
    <property type="entry name" value="PhnE"/>
    <property type="match status" value="1"/>
</dbReference>
<evidence type="ECO:0000256" key="1">
    <source>
        <dbReference type="ARBA" id="ARBA00004651"/>
    </source>
</evidence>